<protein>
    <submittedName>
        <fullName evidence="2">Uncharacterized protein</fullName>
    </submittedName>
</protein>
<feature type="compositionally biased region" description="Basic and acidic residues" evidence="1">
    <location>
        <begin position="36"/>
        <end position="48"/>
    </location>
</feature>
<reference evidence="2 3" key="1">
    <citation type="submission" date="2018-01" db="EMBL/GenBank/DDBJ databases">
        <title>Successful Treatment of Persistent Burkholderia cepacia Bacteremia with Ceftazidime-Avibactam.</title>
        <authorList>
            <person name="Tamma P."/>
            <person name="Fan Y."/>
            <person name="Bergman Y."/>
            <person name="Sick-Samuels A."/>
            <person name="Hsu A."/>
            <person name="Timp W."/>
            <person name="Simner P."/>
        </authorList>
    </citation>
    <scope>NUCLEOTIDE SEQUENCE [LARGE SCALE GENOMIC DNA]</scope>
    <source>
        <strain evidence="2 3">170816</strain>
    </source>
</reference>
<accession>A0A2S5E7S1</accession>
<sequence length="78" mass="8963">MRIRGRRGQHRGERNAARRPAGDRSPYTARAPAGLGRHDRNCRSRARDAVGSTPATGCRSPAEYRYKKFNKYFMREIL</sequence>
<dbReference type="Proteomes" id="UP000238655">
    <property type="component" value="Chromosome 2"/>
</dbReference>
<dbReference type="EMBL" id="PQVP01000001">
    <property type="protein sequence ID" value="POZ87477.1"/>
    <property type="molecule type" value="Genomic_DNA"/>
</dbReference>
<proteinExistence type="predicted"/>
<gene>
    <name evidence="2" type="ORF">C3743_13950</name>
</gene>
<dbReference type="AlphaFoldDB" id="A0A2S5E7S1"/>
<comment type="caution">
    <text evidence="2">The sequence shown here is derived from an EMBL/GenBank/DDBJ whole genome shotgun (WGS) entry which is preliminary data.</text>
</comment>
<evidence type="ECO:0000313" key="3">
    <source>
        <dbReference type="Proteomes" id="UP000238655"/>
    </source>
</evidence>
<evidence type="ECO:0000256" key="1">
    <source>
        <dbReference type="SAM" id="MobiDB-lite"/>
    </source>
</evidence>
<feature type="compositionally biased region" description="Basic and acidic residues" evidence="1">
    <location>
        <begin position="10"/>
        <end position="22"/>
    </location>
</feature>
<feature type="region of interest" description="Disordered" evidence="1">
    <location>
        <begin position="1"/>
        <end position="60"/>
    </location>
</feature>
<organism evidence="2 3">
    <name type="scientific">Burkholderia contaminans</name>
    <dbReference type="NCBI Taxonomy" id="488447"/>
    <lineage>
        <taxon>Bacteria</taxon>
        <taxon>Pseudomonadati</taxon>
        <taxon>Pseudomonadota</taxon>
        <taxon>Betaproteobacteria</taxon>
        <taxon>Burkholderiales</taxon>
        <taxon>Burkholderiaceae</taxon>
        <taxon>Burkholderia</taxon>
        <taxon>Burkholderia cepacia complex</taxon>
    </lineage>
</organism>
<name>A0A2S5E7S1_9BURK</name>
<evidence type="ECO:0000313" key="2">
    <source>
        <dbReference type="EMBL" id="POZ87477.1"/>
    </source>
</evidence>